<dbReference type="EMBL" id="MK411746">
    <property type="protein sequence ID" value="QAY16188.1"/>
    <property type="molecule type" value="Genomic_DNA"/>
</dbReference>
<protein>
    <submittedName>
        <fullName evidence="2">Uncharacterized protein</fullName>
    </submittedName>
</protein>
<keyword evidence="3" id="KW-1185">Reference proteome</keyword>
<reference evidence="2 3" key="1">
    <citation type="submission" date="2019-01" db="EMBL/GenBank/DDBJ databases">
        <authorList>
            <person name="Adair T.L."/>
            <person name="Lucas L.G."/>
            <person name="Young A.M."/>
            <person name="Antrich S.C."/>
            <person name="Baird A.G."/>
            <person name="Dunn E.L."/>
            <person name="Fernandes B.I."/>
            <person name="Fraley E.G."/>
            <person name="Ghanem A.X."/>
            <person name="Gilbert M.G."/>
            <person name="Morris T.B."/>
            <person name="Nortch B.D."/>
            <person name="Overcash M.E."/>
            <person name="Pavleszek K.E."/>
            <person name="Pellegrini L.I.O."/>
            <person name="Pham L.T."/>
            <person name="Rule L.S."/>
            <person name="Schultz E.M."/>
            <person name="Smith J."/>
            <person name="Thong B.J."/>
            <person name="Turner H.A."/>
            <person name="Walker G."/>
            <person name="Whitaker Z.J."/>
            <person name="Wilsey R.N."/>
            <person name="Yanney R.L."/>
            <person name="Klyczek K."/>
            <person name="Garlena R.A."/>
            <person name="Russell D.A."/>
            <person name="Pope W.H."/>
            <person name="Jacobs-Sera D."/>
            <person name="Hatfull G.F."/>
        </authorList>
    </citation>
    <scope>NUCLEOTIDE SEQUENCE [LARGE SCALE GENOMIC DNA]</scope>
</reference>
<dbReference type="KEGG" id="vg:55011167"/>
<organism evidence="2 3">
    <name type="scientific">Arthrobacter phage Sonali</name>
    <dbReference type="NCBI Taxonomy" id="2510495"/>
    <lineage>
        <taxon>Viruses</taxon>
        <taxon>Duplodnaviria</taxon>
        <taxon>Heunggongvirae</taxon>
        <taxon>Uroviricota</taxon>
        <taxon>Caudoviricetes</taxon>
        <taxon>Sonalivirus</taxon>
        <taxon>Sonalivirus sonali</taxon>
    </lineage>
</organism>
<feature type="compositionally biased region" description="Low complexity" evidence="1">
    <location>
        <begin position="56"/>
        <end position="72"/>
    </location>
</feature>
<sequence length="157" mass="17334">MTIHELNATEDSIVCSCGEWAADPSNGAATINRAFLLHVYKAAEAAQTPEPEETEAIIPVEPQEAPSEAPSPALDLRKLGFELVASRRGLTMVYGKLTENKDRLADLPEKPHNFRPMIGTYAAVSAEANRRNEIQIRHNHLDYLYAPEPRKLEGASK</sequence>
<evidence type="ECO:0000313" key="2">
    <source>
        <dbReference type="EMBL" id="QAY16188.1"/>
    </source>
</evidence>
<evidence type="ECO:0000313" key="3">
    <source>
        <dbReference type="Proteomes" id="UP000289206"/>
    </source>
</evidence>
<dbReference type="RefSeq" id="YP_009819749.1">
    <property type="nucleotide sequence ID" value="NC_048152.1"/>
</dbReference>
<evidence type="ECO:0000256" key="1">
    <source>
        <dbReference type="SAM" id="MobiDB-lite"/>
    </source>
</evidence>
<dbReference type="GeneID" id="55011167"/>
<feature type="region of interest" description="Disordered" evidence="1">
    <location>
        <begin position="46"/>
        <end position="72"/>
    </location>
</feature>
<gene>
    <name evidence="2" type="primary">76</name>
    <name evidence="2" type="ORF">SEA_SONALI_76</name>
</gene>
<name>A0A411CQJ3_9CAUD</name>
<accession>A0A411CQJ3</accession>
<dbReference type="Proteomes" id="UP000289206">
    <property type="component" value="Segment"/>
</dbReference>
<proteinExistence type="predicted"/>